<accession>A0ABY4N0M2</accession>
<organism evidence="2">
    <name type="scientific">Gulosibacter sediminis</name>
    <dbReference type="NCBI Taxonomy" id="1729695"/>
    <lineage>
        <taxon>Bacteria</taxon>
        <taxon>Bacillati</taxon>
        <taxon>Actinomycetota</taxon>
        <taxon>Actinomycetes</taxon>
        <taxon>Micrococcales</taxon>
        <taxon>Microbacteriaceae</taxon>
        <taxon>Gulosibacter</taxon>
    </lineage>
</organism>
<sequence length="53" mass="5906">MANHSDTSDAERAWAWQLWPDDDAPPRPKPPPNHDNQADEASEDESTPGQPKV</sequence>
<dbReference type="EMBL" id="CP097160">
    <property type="protein sequence ID" value="UQN14992.1"/>
    <property type="molecule type" value="Genomic_DNA"/>
</dbReference>
<evidence type="ECO:0000256" key="1">
    <source>
        <dbReference type="SAM" id="MobiDB-lite"/>
    </source>
</evidence>
<feature type="region of interest" description="Disordered" evidence="1">
    <location>
        <begin position="1"/>
        <end position="53"/>
    </location>
</feature>
<evidence type="ECO:0000313" key="2">
    <source>
        <dbReference type="EMBL" id="UQN14992.1"/>
    </source>
</evidence>
<protein>
    <submittedName>
        <fullName evidence="2">Uncharacterized protein</fullName>
    </submittedName>
</protein>
<proteinExistence type="predicted"/>
<feature type="compositionally biased region" description="Basic and acidic residues" evidence="1">
    <location>
        <begin position="1"/>
        <end position="12"/>
    </location>
</feature>
<gene>
    <name evidence="2" type="ORF">M3M28_00550</name>
</gene>
<reference evidence="2" key="1">
    <citation type="submission" date="2022-05" db="EMBL/GenBank/DDBJ databases">
        <title>Complete genome sequence of toluene-degrading Gulosibacter sediminis strain ACHW.36C.</title>
        <authorList>
            <person name="Wai A.C."/>
            <person name="Lai G.K."/>
            <person name="Griffin S.D."/>
            <person name="Leung F.C."/>
        </authorList>
    </citation>
    <scope>NUCLEOTIDE SEQUENCE [LARGE SCALE GENOMIC DNA]</scope>
    <source>
        <strain evidence="2">ACHW.36C</strain>
    </source>
</reference>
<name>A0ABY4N0M2_9MICO</name>